<feature type="region of interest" description="Disordered" evidence="10">
    <location>
        <begin position="717"/>
        <end position="737"/>
    </location>
</feature>
<dbReference type="GO" id="GO:0016051">
    <property type="term" value="P:carbohydrate biosynthetic process"/>
    <property type="evidence" value="ECO:0007669"/>
    <property type="project" value="InterPro"/>
</dbReference>
<evidence type="ECO:0000256" key="1">
    <source>
        <dbReference type="ARBA" id="ARBA00004323"/>
    </source>
</evidence>
<dbReference type="Proteomes" id="UP000694843">
    <property type="component" value="Unplaced"/>
</dbReference>
<protein>
    <recommendedName>
        <fullName evidence="9">Carbohydrate sulfotransferase</fullName>
        <ecNumber evidence="9">2.8.2.-</ecNumber>
    </recommendedName>
</protein>
<dbReference type="RefSeq" id="XP_018027541.1">
    <property type="nucleotide sequence ID" value="XM_018172052.2"/>
</dbReference>
<evidence type="ECO:0000313" key="12">
    <source>
        <dbReference type="RefSeq" id="XP_018027541.1"/>
    </source>
</evidence>
<evidence type="ECO:0000256" key="6">
    <source>
        <dbReference type="ARBA" id="ARBA00023034"/>
    </source>
</evidence>
<comment type="similarity">
    <text evidence="2 9">Belongs to the sulfotransferase 2 family.</text>
</comment>
<dbReference type="PANTHER" id="PTHR12137">
    <property type="entry name" value="CARBOHYDRATE SULFOTRANSFERASE"/>
    <property type="match status" value="1"/>
</dbReference>
<evidence type="ECO:0000256" key="3">
    <source>
        <dbReference type="ARBA" id="ARBA00022679"/>
    </source>
</evidence>
<reference evidence="12" key="1">
    <citation type="submission" date="2025-08" db="UniProtKB">
        <authorList>
            <consortium name="RefSeq"/>
        </authorList>
    </citation>
    <scope>IDENTIFICATION</scope>
    <source>
        <tissue evidence="12">Whole organism</tissue>
    </source>
</reference>
<organism evidence="11 12">
    <name type="scientific">Hyalella azteca</name>
    <name type="common">Amphipod</name>
    <dbReference type="NCBI Taxonomy" id="294128"/>
    <lineage>
        <taxon>Eukaryota</taxon>
        <taxon>Metazoa</taxon>
        <taxon>Ecdysozoa</taxon>
        <taxon>Arthropoda</taxon>
        <taxon>Crustacea</taxon>
        <taxon>Multicrustacea</taxon>
        <taxon>Malacostraca</taxon>
        <taxon>Eumalacostraca</taxon>
        <taxon>Peracarida</taxon>
        <taxon>Amphipoda</taxon>
        <taxon>Senticaudata</taxon>
        <taxon>Talitrida</taxon>
        <taxon>Talitroidea</taxon>
        <taxon>Hyalellidae</taxon>
        <taxon>Hyalella</taxon>
    </lineage>
</organism>
<keyword evidence="7" id="KW-0472">Membrane</keyword>
<keyword evidence="8 9" id="KW-0325">Glycoprotein</keyword>
<dbReference type="GeneID" id="108682811"/>
<dbReference type="KEGG" id="hazt:108682811"/>
<evidence type="ECO:0000256" key="9">
    <source>
        <dbReference type="RuleBase" id="RU364020"/>
    </source>
</evidence>
<keyword evidence="5" id="KW-1133">Transmembrane helix</keyword>
<keyword evidence="6 9" id="KW-0333">Golgi apparatus</keyword>
<dbReference type="PANTHER" id="PTHR12137:SF54">
    <property type="entry name" value="CARBOHYDRATE SULFOTRANSFERASE"/>
    <property type="match status" value="1"/>
</dbReference>
<dbReference type="AlphaFoldDB" id="A0A8B7PQ10"/>
<evidence type="ECO:0000256" key="5">
    <source>
        <dbReference type="ARBA" id="ARBA00022989"/>
    </source>
</evidence>
<dbReference type="Pfam" id="PF03567">
    <property type="entry name" value="Sulfotransfer_2"/>
    <property type="match status" value="2"/>
</dbReference>
<evidence type="ECO:0000256" key="10">
    <source>
        <dbReference type="SAM" id="MobiDB-lite"/>
    </source>
</evidence>
<accession>A0A8B7PQ10</accession>
<keyword evidence="9" id="KW-0735">Signal-anchor</keyword>
<sequence>MIFRLSPRRIIIFTISLTIVMFVLRRQSDSQFEDEFYGIESGDVIMRQKRMAGGPCNLEAYEDDPKKLVAVYRNCRDDLRTIMEKNLPVPSAFEETDEGRLMVERVRRLVNVKQKCNNRKVASMPMIDSWIRVSKPHELAYCQLEKTGSSTMLTFLMEINNMETLYPRNDDLHQTSLDNFKVIGQEAVDMAEKYLDIVQVRHPFTRLVSCYCDKILGERPPFLKKFTEFRSHRNQTAEDMVREQLPSYRFLSDAKKGTKTDQWRFQFFLKIIPAPGKEEYLARESRIEDPEPLGETPTFRDFVMEVAYQILRCGDNQDCRKEINASYGRQIDKCDPCSWNFDLLMKLETIDEDFPLLRKLLGHNKPKAVDDSGSSSTNEERVVHRKISACRSYDEYMRQLNSEELDLIYTAYYEDFEVFGYEPFNLDELRNIIQKNHSLPKAFEKTKETRHIVEAARRLANAKQTCETRKVASMPMINSKIRISNEHELAYCQLQNTGSKEMLKFLLQINGLEPEFTDEDKLGEASWEKFKTESRKAVKLAVDYLDVTLVQHPLTRLVSYYCREILEERNEASNKKFDIFTRHRNQSAFDMVRNQLPHYRFLVHANLGTRSEQWKFKFYLKIFPAPGREELEEQPQNDVDKKIDDSMPSFREFVMEVAYQILKCGDNPDCKSLINADYVPQIDKCDPCSWNFHLIMKSETIDKDFALLRKLVGYDGPETGPSRRSSHEENDGQSSNPACRSFEEYMHQLSGEELDLIYTAYNEDFEVFGYEPLKV</sequence>
<proteinExistence type="inferred from homology"/>
<evidence type="ECO:0000256" key="4">
    <source>
        <dbReference type="ARBA" id="ARBA00022692"/>
    </source>
</evidence>
<dbReference type="GO" id="GO:0000139">
    <property type="term" value="C:Golgi membrane"/>
    <property type="evidence" value="ECO:0007669"/>
    <property type="project" value="UniProtKB-SubCell"/>
</dbReference>
<name>A0A8B7PQ10_HYAAZ</name>
<keyword evidence="9" id="KW-0119">Carbohydrate metabolism</keyword>
<evidence type="ECO:0000256" key="7">
    <source>
        <dbReference type="ARBA" id="ARBA00023136"/>
    </source>
</evidence>
<evidence type="ECO:0000313" key="11">
    <source>
        <dbReference type="Proteomes" id="UP000694843"/>
    </source>
</evidence>
<keyword evidence="4" id="KW-0812">Transmembrane</keyword>
<keyword evidence="11" id="KW-1185">Reference proteome</keyword>
<comment type="subcellular location">
    <subcellularLocation>
        <location evidence="1 9">Golgi apparatus membrane</location>
        <topology evidence="1 9">Single-pass type II membrane protein</topology>
    </subcellularLocation>
</comment>
<gene>
    <name evidence="12" type="primary">LOC108682811</name>
</gene>
<dbReference type="InterPro" id="IPR005331">
    <property type="entry name" value="Sulfotransferase"/>
</dbReference>
<evidence type="ECO:0000256" key="8">
    <source>
        <dbReference type="ARBA" id="ARBA00023180"/>
    </source>
</evidence>
<keyword evidence="3 9" id="KW-0808">Transferase</keyword>
<dbReference type="OrthoDB" id="6352244at2759"/>
<dbReference type="InterPro" id="IPR018011">
    <property type="entry name" value="Carb_sulfotrans_8-10"/>
</dbReference>
<dbReference type="GO" id="GO:0008146">
    <property type="term" value="F:sulfotransferase activity"/>
    <property type="evidence" value="ECO:0007669"/>
    <property type="project" value="InterPro"/>
</dbReference>
<dbReference type="EC" id="2.8.2.-" evidence="9"/>
<evidence type="ECO:0000256" key="2">
    <source>
        <dbReference type="ARBA" id="ARBA00006339"/>
    </source>
</evidence>